<feature type="region of interest" description="Disordered" evidence="1">
    <location>
        <begin position="932"/>
        <end position="974"/>
    </location>
</feature>
<feature type="region of interest" description="Disordered" evidence="1">
    <location>
        <begin position="182"/>
        <end position="237"/>
    </location>
</feature>
<feature type="compositionally biased region" description="Basic residues" evidence="1">
    <location>
        <begin position="208"/>
        <end position="221"/>
    </location>
</feature>
<protein>
    <submittedName>
        <fullName evidence="3">Uncharacterized protein</fullName>
    </submittedName>
</protein>
<accession>A0AAF3FK00</accession>
<feature type="region of interest" description="Disordered" evidence="1">
    <location>
        <begin position="629"/>
        <end position="709"/>
    </location>
</feature>
<feature type="compositionally biased region" description="Low complexity" evidence="1">
    <location>
        <begin position="1141"/>
        <end position="1156"/>
    </location>
</feature>
<dbReference type="WBParaSite" id="MBELARI_LOCUS7446">
    <property type="protein sequence ID" value="MBELARI_LOCUS7446"/>
    <property type="gene ID" value="MBELARI_LOCUS7446"/>
</dbReference>
<feature type="compositionally biased region" description="Acidic residues" evidence="1">
    <location>
        <begin position="541"/>
        <end position="560"/>
    </location>
</feature>
<feature type="compositionally biased region" description="Low complexity" evidence="1">
    <location>
        <begin position="1064"/>
        <end position="1075"/>
    </location>
</feature>
<feature type="region of interest" description="Disordered" evidence="1">
    <location>
        <begin position="1096"/>
        <end position="1200"/>
    </location>
</feature>
<feature type="compositionally biased region" description="Pro residues" evidence="1">
    <location>
        <begin position="678"/>
        <end position="688"/>
    </location>
</feature>
<dbReference type="Proteomes" id="UP000887575">
    <property type="component" value="Unassembled WGS sequence"/>
</dbReference>
<evidence type="ECO:0000256" key="1">
    <source>
        <dbReference type="SAM" id="MobiDB-lite"/>
    </source>
</evidence>
<feature type="compositionally biased region" description="Polar residues" evidence="1">
    <location>
        <begin position="1020"/>
        <end position="1032"/>
    </location>
</feature>
<feature type="compositionally biased region" description="Polar residues" evidence="1">
    <location>
        <begin position="1105"/>
        <end position="1140"/>
    </location>
</feature>
<keyword evidence="2" id="KW-1185">Reference proteome</keyword>
<dbReference type="AlphaFoldDB" id="A0AAF3FK00"/>
<feature type="compositionally biased region" description="Basic and acidic residues" evidence="1">
    <location>
        <begin position="1181"/>
        <end position="1200"/>
    </location>
</feature>
<evidence type="ECO:0000313" key="2">
    <source>
        <dbReference type="Proteomes" id="UP000887575"/>
    </source>
</evidence>
<feature type="region of interest" description="Disordered" evidence="1">
    <location>
        <begin position="525"/>
        <end position="617"/>
    </location>
</feature>
<feature type="region of interest" description="Disordered" evidence="1">
    <location>
        <begin position="1020"/>
        <end position="1075"/>
    </location>
</feature>
<feature type="compositionally biased region" description="Polar residues" evidence="1">
    <location>
        <begin position="934"/>
        <end position="974"/>
    </location>
</feature>
<feature type="compositionally biased region" description="Polar residues" evidence="1">
    <location>
        <begin position="576"/>
        <end position="595"/>
    </location>
</feature>
<feature type="compositionally biased region" description="Polar residues" evidence="1">
    <location>
        <begin position="604"/>
        <end position="613"/>
    </location>
</feature>
<feature type="compositionally biased region" description="Basic and acidic residues" evidence="1">
    <location>
        <begin position="1157"/>
        <end position="1173"/>
    </location>
</feature>
<feature type="compositionally biased region" description="Polar residues" evidence="1">
    <location>
        <begin position="698"/>
        <end position="709"/>
    </location>
</feature>
<name>A0AAF3FK00_9BILA</name>
<proteinExistence type="predicted"/>
<sequence>MPGYDVLAYNKFTNNEGENCVELFDREKRFDICCILEQPMAVNPGEWYSLAVEPDADGIVRVFMDDLRQLDPSEHHLPYAYLDQEENQVNVQVNMMFSPDNRHESHNRCVAYSLEFGRIYSNDDFNTIPEGFIHKLNVIRATPTIKKKFDVKWMINEKSPQIKEANQQFQEEYCERFMKEMEESANRHPPGFMNNMNERGNFREERPRRRLKANRENRRRNREQEEKDPTLPSYSFSNARTGFSSSNAFNESSFNRQGNFGKNNVPKNWYGAASQGKSLPRIASREGVQALIDWTSLKHEEIVAKLRENLALIVTEQYSEGSAKYAYAFHRLPRFALLTTFYEEALDVLCPTSINVGDWFQGLCSHAKKSNRRNQKTNGILVDKVIRKIPHPFPTSVENGKVRCIIALEVPSEYNPQVTDWMTVDRRLKDFVAVEHNMLGHVGMPYNDFMNWRNKRVRCIVEALSFSDLPLQIAKQTITGFQVIEIEKQMASGEVIENQIDTPSGQLPRPTSVVDGMVSCGLPSLSFPINHEASRSGPNSSDEEEEEELDDEDDEEDDNLYGEGVSGSGRVRQEGNDASESPPSYNEQISNNEAANWNPERPSSPISQHSGRSQHYAPMSYQELVQLNNPPRQESPEPSRFSPPRSHSDSQMSDSQYSQQHSQPSVYSFSKPDQSRQAPPPGFSPPSCPQLSQPSAFGRSQSSVSPSINQGLQKHQQLLYQPDPGCESLQTEGVVIGRSASNLMFIYANDVGVTLVSNEVQWLTNVGHWYSFKAQKLLIPLPGCEYVTVDKLANSDDLMPTRSLEMIVELQTCITIDHRAQPRSDGFFVAESGDVGAVLINETVTEFEDGGSLTLQEIKRFDRLEVVIRPWLKRPGKLEWICSLIRPTFVIPETEIRPLIKLDLIDRFPTDNNQQFNMLLNDLNEFCADFGKSQLHQPTPQPQYQQASTPQTGYPASSRSTPYSNYSGTRPTSTATVPRIVHDASDLLARLWNIEGIRLEAESRNHNLYEEIKDYIRHTQNPSTYSSRPSTTFRDEPPASRPSATYRNEPPSINHYTASSSQMSFNDPSSSNYNNSSTSDYYFSTNGAYDRSSFNYSSNTNYTNPQRGGQTSSYDRSNYSNDTHNAPSNYNAQPKNYSNDFNNAAPSNSYAPASFNDRQRSNRRDVYGTDKYDSNGSSNQNDRRGRGRGFDGNKTNRKEK</sequence>
<evidence type="ECO:0000313" key="3">
    <source>
        <dbReference type="WBParaSite" id="MBELARI_LOCUS7446"/>
    </source>
</evidence>
<organism evidence="2 3">
    <name type="scientific">Mesorhabditis belari</name>
    <dbReference type="NCBI Taxonomy" id="2138241"/>
    <lineage>
        <taxon>Eukaryota</taxon>
        <taxon>Metazoa</taxon>
        <taxon>Ecdysozoa</taxon>
        <taxon>Nematoda</taxon>
        <taxon>Chromadorea</taxon>
        <taxon>Rhabditida</taxon>
        <taxon>Rhabditina</taxon>
        <taxon>Rhabditomorpha</taxon>
        <taxon>Rhabditoidea</taxon>
        <taxon>Rhabditidae</taxon>
        <taxon>Mesorhabditinae</taxon>
        <taxon>Mesorhabditis</taxon>
    </lineage>
</organism>
<feature type="compositionally biased region" description="Low complexity" evidence="1">
    <location>
        <begin position="630"/>
        <end position="668"/>
    </location>
</feature>
<feature type="compositionally biased region" description="Polar residues" evidence="1">
    <location>
        <begin position="1054"/>
        <end position="1063"/>
    </location>
</feature>
<reference evidence="3" key="1">
    <citation type="submission" date="2024-02" db="UniProtKB">
        <authorList>
            <consortium name="WormBaseParasite"/>
        </authorList>
    </citation>
    <scope>IDENTIFICATION</scope>
</reference>